<dbReference type="Gene3D" id="1.10.10.10">
    <property type="entry name" value="Winged helix-like DNA-binding domain superfamily/Winged helix DNA-binding domain"/>
    <property type="match status" value="1"/>
</dbReference>
<sequence>MPDVPSDHLDPRTLRGLAHPLRVRLLNHLRERGPSTASKLAEQLGQSSGATSYHLRQLAAYGFVEDAGDRTGRERWWRATHTRTDLDVATSREAFDQAEGYLRAVAAADFQRVEAAIGNLPGLPEPWPDAFFLATEQPRLSAAQAVELRTRIKALVDEYAAAAPADAARVSVQWQILPAPDGPAE</sequence>
<dbReference type="PANTHER" id="PTHR38600:SF1">
    <property type="entry name" value="TRANSCRIPTIONAL REGULATORY PROTEIN"/>
    <property type="match status" value="1"/>
</dbReference>
<protein>
    <submittedName>
        <fullName evidence="2">DNA-binding transcriptional ArsR family regulator</fullName>
    </submittedName>
</protein>
<proteinExistence type="predicted"/>
<dbReference type="EMBL" id="JACHMF010000001">
    <property type="protein sequence ID" value="MBB4697526.1"/>
    <property type="molecule type" value="Genomic_DNA"/>
</dbReference>
<accession>A0A7W7G819</accession>
<dbReference type="Proteomes" id="UP000542742">
    <property type="component" value="Unassembled WGS sequence"/>
</dbReference>
<dbReference type="InterPro" id="IPR011991">
    <property type="entry name" value="ArsR-like_HTH"/>
</dbReference>
<name>A0A7W7G819_9ACTN</name>
<dbReference type="SMART" id="SM00418">
    <property type="entry name" value="HTH_ARSR"/>
    <property type="match status" value="1"/>
</dbReference>
<dbReference type="InterPro" id="IPR036388">
    <property type="entry name" value="WH-like_DNA-bd_sf"/>
</dbReference>
<gene>
    <name evidence="2" type="ORF">BKA14_007674</name>
</gene>
<dbReference type="GO" id="GO:0003677">
    <property type="term" value="F:DNA binding"/>
    <property type="evidence" value="ECO:0007669"/>
    <property type="project" value="UniProtKB-KW"/>
</dbReference>
<evidence type="ECO:0000313" key="2">
    <source>
        <dbReference type="EMBL" id="MBB4697526.1"/>
    </source>
</evidence>
<dbReference type="CDD" id="cd00090">
    <property type="entry name" value="HTH_ARSR"/>
    <property type="match status" value="1"/>
</dbReference>
<dbReference type="SUPFAM" id="SSF46785">
    <property type="entry name" value="Winged helix' DNA-binding domain"/>
    <property type="match status" value="1"/>
</dbReference>
<dbReference type="GO" id="GO:0003700">
    <property type="term" value="F:DNA-binding transcription factor activity"/>
    <property type="evidence" value="ECO:0007669"/>
    <property type="project" value="InterPro"/>
</dbReference>
<dbReference type="RefSeq" id="WP_184955633.1">
    <property type="nucleotide sequence ID" value="NZ_BOMC01000034.1"/>
</dbReference>
<organism evidence="2 3">
    <name type="scientific">Paractinoplanes abujensis</name>
    <dbReference type="NCBI Taxonomy" id="882441"/>
    <lineage>
        <taxon>Bacteria</taxon>
        <taxon>Bacillati</taxon>
        <taxon>Actinomycetota</taxon>
        <taxon>Actinomycetes</taxon>
        <taxon>Micromonosporales</taxon>
        <taxon>Micromonosporaceae</taxon>
        <taxon>Paractinoplanes</taxon>
    </lineage>
</organism>
<dbReference type="InterPro" id="IPR001845">
    <property type="entry name" value="HTH_ArsR_DNA-bd_dom"/>
</dbReference>
<dbReference type="InterPro" id="IPR036390">
    <property type="entry name" value="WH_DNA-bd_sf"/>
</dbReference>
<dbReference type="AlphaFoldDB" id="A0A7W7G819"/>
<dbReference type="Pfam" id="PF12840">
    <property type="entry name" value="HTH_20"/>
    <property type="match status" value="1"/>
</dbReference>
<feature type="domain" description="HTH arsR-type" evidence="1">
    <location>
        <begin position="12"/>
        <end position="97"/>
    </location>
</feature>
<evidence type="ECO:0000313" key="3">
    <source>
        <dbReference type="Proteomes" id="UP000542742"/>
    </source>
</evidence>
<reference evidence="2 3" key="1">
    <citation type="submission" date="2020-08" db="EMBL/GenBank/DDBJ databases">
        <title>Sequencing the genomes of 1000 actinobacteria strains.</title>
        <authorList>
            <person name="Klenk H.-P."/>
        </authorList>
    </citation>
    <scope>NUCLEOTIDE SEQUENCE [LARGE SCALE GENOMIC DNA]</scope>
    <source>
        <strain evidence="2 3">DSM 45518</strain>
    </source>
</reference>
<keyword evidence="2" id="KW-0238">DNA-binding</keyword>
<keyword evidence="3" id="KW-1185">Reference proteome</keyword>
<dbReference type="PANTHER" id="PTHR38600">
    <property type="entry name" value="TRANSCRIPTIONAL REGULATORY PROTEIN"/>
    <property type="match status" value="1"/>
</dbReference>
<comment type="caution">
    <text evidence="2">The sequence shown here is derived from an EMBL/GenBank/DDBJ whole genome shotgun (WGS) entry which is preliminary data.</text>
</comment>
<evidence type="ECO:0000259" key="1">
    <source>
        <dbReference type="SMART" id="SM00418"/>
    </source>
</evidence>